<evidence type="ECO:0000313" key="6">
    <source>
        <dbReference type="Proteomes" id="UP000600547"/>
    </source>
</evidence>
<dbReference type="GO" id="GO:0005975">
    <property type="term" value="P:carbohydrate metabolic process"/>
    <property type="evidence" value="ECO:0007669"/>
    <property type="project" value="InterPro"/>
</dbReference>
<evidence type="ECO:0000259" key="4">
    <source>
        <dbReference type="Pfam" id="PF00933"/>
    </source>
</evidence>
<dbReference type="Gene3D" id="3.20.20.300">
    <property type="entry name" value="Glycoside hydrolase, family 3, N-terminal domain"/>
    <property type="match status" value="1"/>
</dbReference>
<dbReference type="EMBL" id="BMQG01000002">
    <property type="protein sequence ID" value="GGM34969.1"/>
    <property type="molecule type" value="Genomic_DNA"/>
</dbReference>
<protein>
    <recommendedName>
        <fullName evidence="4">Glycoside hydrolase family 3 N-terminal domain-containing protein</fullName>
    </recommendedName>
</protein>
<dbReference type="InterPro" id="IPR001764">
    <property type="entry name" value="Glyco_hydro_3_N"/>
</dbReference>
<evidence type="ECO:0000256" key="3">
    <source>
        <dbReference type="ARBA" id="ARBA00023295"/>
    </source>
</evidence>
<dbReference type="RefSeq" id="WP_308425327.1">
    <property type="nucleotide sequence ID" value="NZ_BMQG01000002.1"/>
</dbReference>
<dbReference type="PROSITE" id="PS00775">
    <property type="entry name" value="GLYCOSYL_HYDROL_F3"/>
    <property type="match status" value="1"/>
</dbReference>
<reference evidence="6" key="1">
    <citation type="journal article" date="2019" name="Int. J. Syst. Evol. Microbiol.">
        <title>The Global Catalogue of Microorganisms (GCM) 10K type strain sequencing project: providing services to taxonomists for standard genome sequencing and annotation.</title>
        <authorList>
            <consortium name="The Broad Institute Genomics Platform"/>
            <consortium name="The Broad Institute Genome Sequencing Center for Infectious Disease"/>
            <person name="Wu L."/>
            <person name="Ma J."/>
        </authorList>
    </citation>
    <scope>NUCLEOTIDE SEQUENCE [LARGE SCALE GENOMIC DNA]</scope>
    <source>
        <strain evidence="6">JCM 31047</strain>
    </source>
</reference>
<accession>A0A8H9L618</accession>
<dbReference type="Pfam" id="PF00933">
    <property type="entry name" value="Glyco_hydro_3"/>
    <property type="match status" value="1"/>
</dbReference>
<evidence type="ECO:0000256" key="1">
    <source>
        <dbReference type="ARBA" id="ARBA00005336"/>
    </source>
</evidence>
<comment type="similarity">
    <text evidence="1">Belongs to the glycosyl hydrolase 3 family.</text>
</comment>
<dbReference type="InterPro" id="IPR017853">
    <property type="entry name" value="GH"/>
</dbReference>
<dbReference type="AlphaFoldDB" id="A0A8H9L618"/>
<name>A0A8H9L618_9DEIO</name>
<keyword evidence="6" id="KW-1185">Reference proteome</keyword>
<dbReference type="GO" id="GO:0004553">
    <property type="term" value="F:hydrolase activity, hydrolyzing O-glycosyl compounds"/>
    <property type="evidence" value="ECO:0007669"/>
    <property type="project" value="InterPro"/>
</dbReference>
<feature type="domain" description="Glycoside hydrolase family 3 N-terminal" evidence="4">
    <location>
        <begin position="14"/>
        <end position="321"/>
    </location>
</feature>
<dbReference type="PANTHER" id="PTHR30480:SF16">
    <property type="entry name" value="GLYCOSIDE HYDROLASE FAMILY 3 DOMAIN PROTEIN"/>
    <property type="match status" value="1"/>
</dbReference>
<sequence length="492" mass="52442">MSPTLHSPLSSGALVMVDIPGPTLDDDTAAHLRRRGIRSVCLFRKNVESEAQLRRLCADLRAVMGEHALIALDHEGGAILRPLFWPFAPSAMNQGAAGDEALTEEVNAALARQLSSVGINWNFAPVLDVNVNPANPVIGERAYGADVGVVTRMGGAALAGHDRAGVAACVKHFPGHGDTSLDSHLALPRVDKPRVALDAGEFAPFRALLPRTPAMMTAHIIYPALDPDRPATLSRAVLTGLLREEWGYDGVIVTDSMGMKAIDDHYGRGEAGVMALQAGTDLVMALGRREAQDATLDAIQAALDRGTLDAGQMHASVRRLEALAARYPAQADPALNARDDAALLADAWARGLSAYRSPVAPTPGSRVLLVAQARVPRENVSEASVDAQTLAAELRGVYDVQLHAFEDPAELDWAALRAQGLPVILATTSRHRHAALRGARPDLHLALYNPYAALDVDAPALVTYGFQPEARRAVLTWLRGERRATGTLPFSG</sequence>
<comment type="caution">
    <text evidence="5">The sequence shown here is derived from an EMBL/GenBank/DDBJ whole genome shotgun (WGS) entry which is preliminary data.</text>
</comment>
<dbReference type="PANTHER" id="PTHR30480">
    <property type="entry name" value="BETA-HEXOSAMINIDASE-RELATED"/>
    <property type="match status" value="1"/>
</dbReference>
<dbReference type="GO" id="GO:0009254">
    <property type="term" value="P:peptidoglycan turnover"/>
    <property type="evidence" value="ECO:0007669"/>
    <property type="project" value="TreeGrafter"/>
</dbReference>
<gene>
    <name evidence="5" type="ORF">GCM10008956_09220</name>
</gene>
<dbReference type="InterPro" id="IPR050226">
    <property type="entry name" value="NagZ_Beta-hexosaminidase"/>
</dbReference>
<dbReference type="PRINTS" id="PR00133">
    <property type="entry name" value="GLHYDRLASE3"/>
</dbReference>
<organism evidence="5 6">
    <name type="scientific">Deinococcus arenae</name>
    <dbReference type="NCBI Taxonomy" id="1452751"/>
    <lineage>
        <taxon>Bacteria</taxon>
        <taxon>Thermotogati</taxon>
        <taxon>Deinococcota</taxon>
        <taxon>Deinococci</taxon>
        <taxon>Deinococcales</taxon>
        <taxon>Deinococcaceae</taxon>
        <taxon>Deinococcus</taxon>
    </lineage>
</organism>
<dbReference type="InterPro" id="IPR019800">
    <property type="entry name" value="Glyco_hydro_3_AS"/>
</dbReference>
<proteinExistence type="inferred from homology"/>
<dbReference type="SUPFAM" id="SSF51445">
    <property type="entry name" value="(Trans)glycosidases"/>
    <property type="match status" value="1"/>
</dbReference>
<evidence type="ECO:0000256" key="2">
    <source>
        <dbReference type="ARBA" id="ARBA00022801"/>
    </source>
</evidence>
<dbReference type="Proteomes" id="UP000600547">
    <property type="component" value="Unassembled WGS sequence"/>
</dbReference>
<keyword evidence="2" id="KW-0378">Hydrolase</keyword>
<keyword evidence="3" id="KW-0326">Glycosidase</keyword>
<dbReference type="InterPro" id="IPR036962">
    <property type="entry name" value="Glyco_hydro_3_N_sf"/>
</dbReference>
<evidence type="ECO:0000313" key="5">
    <source>
        <dbReference type="EMBL" id="GGM34969.1"/>
    </source>
</evidence>